<dbReference type="InterPro" id="IPR008797">
    <property type="entry name" value="PSII_PsbQ"/>
</dbReference>
<gene>
    <name evidence="8" type="ORF">AAHA92_26702</name>
</gene>
<evidence type="ECO:0000256" key="2">
    <source>
        <dbReference type="ARBA" id="ARBA00022528"/>
    </source>
</evidence>
<comment type="caution">
    <text evidence="8">The sequence shown here is derived from an EMBL/GenBank/DDBJ whole genome shotgun (WGS) entry which is preliminary data.</text>
</comment>
<dbReference type="GO" id="GO:0009535">
    <property type="term" value="C:chloroplast thylakoid membrane"/>
    <property type="evidence" value="ECO:0007669"/>
    <property type="project" value="UniProtKB-SubCell"/>
</dbReference>
<evidence type="ECO:0000313" key="9">
    <source>
        <dbReference type="Proteomes" id="UP001567538"/>
    </source>
</evidence>
<evidence type="ECO:0000313" key="8">
    <source>
        <dbReference type="EMBL" id="KAL1537900.1"/>
    </source>
</evidence>
<dbReference type="PANTHER" id="PTHR33399:SF2">
    <property type="entry name" value="PHOTOSYNTHETIC NDH SUBUNIT OF LUMENAL LOCATION 3, CHLOROPLASTIC"/>
    <property type="match status" value="1"/>
</dbReference>
<accession>A0ABD1G1C1</accession>
<dbReference type="Proteomes" id="UP001567538">
    <property type="component" value="Unassembled WGS sequence"/>
</dbReference>
<organism evidence="8 9">
    <name type="scientific">Salvia divinorum</name>
    <name type="common">Maria pastora</name>
    <name type="synonym">Diviner's sage</name>
    <dbReference type="NCBI Taxonomy" id="28513"/>
    <lineage>
        <taxon>Eukaryota</taxon>
        <taxon>Viridiplantae</taxon>
        <taxon>Streptophyta</taxon>
        <taxon>Embryophyta</taxon>
        <taxon>Tracheophyta</taxon>
        <taxon>Spermatophyta</taxon>
        <taxon>Magnoliopsida</taxon>
        <taxon>eudicotyledons</taxon>
        <taxon>Gunneridae</taxon>
        <taxon>Pentapetalae</taxon>
        <taxon>asterids</taxon>
        <taxon>lamiids</taxon>
        <taxon>Lamiales</taxon>
        <taxon>Lamiaceae</taxon>
        <taxon>Nepetoideae</taxon>
        <taxon>Mentheae</taxon>
        <taxon>Salviinae</taxon>
        <taxon>Salvia</taxon>
        <taxon>Salvia subgen. Calosphace</taxon>
    </lineage>
</organism>
<evidence type="ECO:0000256" key="4">
    <source>
        <dbReference type="ARBA" id="ARBA00022946"/>
    </source>
</evidence>
<dbReference type="InterPro" id="IPR054099">
    <property type="entry name" value="PSII_PsbQ_pln"/>
</dbReference>
<dbReference type="PANTHER" id="PTHR33399">
    <property type="entry name" value="OXYGEN-EVOLVING ENHANCER PROTEIN 3-1, CHLOROPLASTIC"/>
    <property type="match status" value="1"/>
</dbReference>
<dbReference type="EMBL" id="JBEAFC010000010">
    <property type="protein sequence ID" value="KAL1537900.1"/>
    <property type="molecule type" value="Genomic_DNA"/>
</dbReference>
<dbReference type="SUPFAM" id="SSF101112">
    <property type="entry name" value="Oxygen-evolving enhancer protein 3"/>
    <property type="match status" value="1"/>
</dbReference>
<sequence length="209" mass="24099">MATLNRIFEALPIVSNLRRVEKQRPRARIIMNHDEAHHHIRSTRRLAIGITLLANAAGTAAAQDNGLWIDGPLPVPYAINKIENSKTKTRSFLKKGIYIAEIGTKGRMQRLRRYAFDLLAMADLIAQEDAWNYVRRYLRLKSTFMYFDFDRVISAAPLDDKPPLLDLANRLFDSFEKLLEAVRKQDVPQIYSCYHSTTPILQELMLRMA</sequence>
<evidence type="ECO:0000256" key="7">
    <source>
        <dbReference type="ARBA" id="ARBA00035649"/>
    </source>
</evidence>
<keyword evidence="2" id="KW-0150">Chloroplast</keyword>
<reference evidence="8 9" key="1">
    <citation type="submission" date="2024-06" db="EMBL/GenBank/DDBJ databases">
        <title>A chromosome level genome sequence of Diviner's sage (Salvia divinorum).</title>
        <authorList>
            <person name="Ford S.A."/>
            <person name="Ro D.-K."/>
            <person name="Ness R.W."/>
            <person name="Phillips M.A."/>
        </authorList>
    </citation>
    <scope>NUCLEOTIDE SEQUENCE [LARGE SCALE GENOMIC DNA]</scope>
    <source>
        <strain evidence="8">SAF-2024a</strain>
        <tissue evidence="8">Leaf</tissue>
    </source>
</reference>
<dbReference type="Gene3D" id="1.20.120.290">
    <property type="entry name" value="Oxygen-evolving enhancer protein 3 (PsbQ), four-helix up-down bundle"/>
    <property type="match status" value="1"/>
</dbReference>
<keyword evidence="6" id="KW-0472">Membrane</keyword>
<keyword evidence="9" id="KW-1185">Reference proteome</keyword>
<evidence type="ECO:0000256" key="5">
    <source>
        <dbReference type="ARBA" id="ARBA00023078"/>
    </source>
</evidence>
<proteinExistence type="inferred from homology"/>
<keyword evidence="4" id="KW-0809">Transit peptide</keyword>
<comment type="subcellular location">
    <subcellularLocation>
        <location evidence="1">Plastid</location>
        <location evidence="1">Chloroplast thylakoid membrane</location>
    </subcellularLocation>
</comment>
<dbReference type="Pfam" id="PF05757">
    <property type="entry name" value="PsbQ"/>
    <property type="match status" value="1"/>
</dbReference>
<dbReference type="InterPro" id="IPR023222">
    <property type="entry name" value="PsbQ-like_dom_sf"/>
</dbReference>
<protein>
    <submittedName>
        <fullName evidence="8">Photosynthetic NDH subunit of lumenal location 3, chloroplastic-like</fullName>
    </submittedName>
</protein>
<keyword evidence="5" id="KW-0793">Thylakoid</keyword>
<evidence type="ECO:0000256" key="6">
    <source>
        <dbReference type="ARBA" id="ARBA00023136"/>
    </source>
</evidence>
<evidence type="ECO:0000256" key="3">
    <source>
        <dbReference type="ARBA" id="ARBA00022640"/>
    </source>
</evidence>
<dbReference type="AlphaFoldDB" id="A0ABD1G1C1"/>
<evidence type="ECO:0000256" key="1">
    <source>
        <dbReference type="ARBA" id="ARBA00004334"/>
    </source>
</evidence>
<comment type="similarity">
    <text evidence="7">Belongs to the PsbQ family.</text>
</comment>
<keyword evidence="3" id="KW-0934">Plastid</keyword>
<name>A0ABD1G1C1_SALDI</name>